<dbReference type="EMBL" id="CP001337">
    <property type="protein sequence ID" value="ACL25647.1"/>
    <property type="molecule type" value="Genomic_DNA"/>
</dbReference>
<evidence type="ECO:0000313" key="2">
    <source>
        <dbReference type="EMBL" id="ACL25647.1"/>
    </source>
</evidence>
<evidence type="ECO:0000313" key="3">
    <source>
        <dbReference type="Proteomes" id="UP000002508"/>
    </source>
</evidence>
<dbReference type="KEGG" id="cag:Cagg_2784"/>
<feature type="region of interest" description="Disordered" evidence="1">
    <location>
        <begin position="87"/>
        <end position="148"/>
    </location>
</feature>
<dbReference type="HOGENOM" id="CLU_1092798_0_0_0"/>
<evidence type="ECO:0000256" key="1">
    <source>
        <dbReference type="SAM" id="MobiDB-lite"/>
    </source>
</evidence>
<organism evidence="2 3">
    <name type="scientific">Chloroflexus aggregans (strain MD-66 / DSM 9485)</name>
    <dbReference type="NCBI Taxonomy" id="326427"/>
    <lineage>
        <taxon>Bacteria</taxon>
        <taxon>Bacillati</taxon>
        <taxon>Chloroflexota</taxon>
        <taxon>Chloroflexia</taxon>
        <taxon>Chloroflexales</taxon>
        <taxon>Chloroflexineae</taxon>
        <taxon>Chloroflexaceae</taxon>
        <taxon>Chloroflexus</taxon>
    </lineage>
</organism>
<dbReference type="AlphaFoldDB" id="B8G5E1"/>
<reference evidence="2" key="1">
    <citation type="submission" date="2008-12" db="EMBL/GenBank/DDBJ databases">
        <title>Complete sequence of Chloroflexus aggregans DSM 9485.</title>
        <authorList>
            <consortium name="US DOE Joint Genome Institute"/>
            <person name="Lucas S."/>
            <person name="Copeland A."/>
            <person name="Lapidus A."/>
            <person name="Glavina del Rio T."/>
            <person name="Dalin E."/>
            <person name="Tice H."/>
            <person name="Pitluck S."/>
            <person name="Foster B."/>
            <person name="Larimer F."/>
            <person name="Land M."/>
            <person name="Hauser L."/>
            <person name="Kyrpides N."/>
            <person name="Mikhailova N."/>
            <person name="Bryant D."/>
            <person name="Richardson P."/>
        </authorList>
    </citation>
    <scope>NUCLEOTIDE SEQUENCE</scope>
    <source>
        <strain evidence="2">DSM 9485</strain>
    </source>
</reference>
<feature type="region of interest" description="Disordered" evidence="1">
    <location>
        <begin position="235"/>
        <end position="255"/>
    </location>
</feature>
<gene>
    <name evidence="2" type="ordered locus">Cagg_2784</name>
</gene>
<proteinExistence type="predicted"/>
<dbReference type="STRING" id="326427.Cagg_2784"/>
<dbReference type="eggNOG" id="ENOG5030IT1">
    <property type="taxonomic scope" value="Bacteria"/>
</dbReference>
<name>B8G5E1_CHLAD</name>
<protein>
    <submittedName>
        <fullName evidence="2">Uncharacterized protein</fullName>
    </submittedName>
</protein>
<sequence length="255" mass="27072">MARSHYVWPLSIIAVGIILFGWLSLASSPSPSWAQVSCDVQPTYPGCIEIPINCGPYPENICQVTQTAVIERRTATVATIYTQTAQAGGLQPTSPTAEPTSSVTVTPTATITPPSGTTPPISTPSPTATRTSTPSPTAVPRSTFTPTTLATASSTPTVASLLRCAPHDRLELTGTTRPQIALLVLFDDRPVGGGFSDRNGAFRLELRIGEERVGTHEIVVRERERETIVATYTCETPPSPTPTPTVRPIQVTPSP</sequence>
<keyword evidence="3" id="KW-1185">Reference proteome</keyword>
<dbReference type="OrthoDB" id="159483at2"/>
<feature type="compositionally biased region" description="Low complexity" evidence="1">
    <location>
        <begin position="92"/>
        <end position="148"/>
    </location>
</feature>
<accession>B8G5E1</accession>
<dbReference type="RefSeq" id="WP_015941504.1">
    <property type="nucleotide sequence ID" value="NC_011831.1"/>
</dbReference>
<dbReference type="Proteomes" id="UP000002508">
    <property type="component" value="Chromosome"/>
</dbReference>